<sequence length="93" mass="11109">MHICKKAKYKFISRDGRYKGSRSSRSFIKRKKKGKIDITALYFSKIYNYMLPQLAHPLIIVNRLTQNNSCLPKRQIFNSNFRQTKYEELKSCK</sequence>
<dbReference type="AlphaFoldDB" id="A0A7N0VIK4"/>
<evidence type="ECO:0000313" key="2">
    <source>
        <dbReference type="Proteomes" id="UP000594263"/>
    </source>
</evidence>
<dbReference type="EnsemblPlants" id="Kaladp0809s0129.1.v1.1">
    <property type="protein sequence ID" value="Kaladp0809s0129.1.v1.1.CDS.1"/>
    <property type="gene ID" value="Kaladp0809s0129.v1.1"/>
</dbReference>
<accession>A0A7N0VIK4</accession>
<reference evidence="1" key="1">
    <citation type="submission" date="2021-01" db="UniProtKB">
        <authorList>
            <consortium name="EnsemblPlants"/>
        </authorList>
    </citation>
    <scope>IDENTIFICATION</scope>
</reference>
<name>A0A7N0VIK4_KALFE</name>
<dbReference type="Gramene" id="Kaladp0809s0129.1.v1.1">
    <property type="protein sequence ID" value="Kaladp0809s0129.1.v1.1.CDS.1"/>
    <property type="gene ID" value="Kaladp0809s0129.v1.1"/>
</dbReference>
<evidence type="ECO:0000313" key="1">
    <source>
        <dbReference type="EnsemblPlants" id="Kaladp0809s0129.1.v1.1.CDS.1"/>
    </source>
</evidence>
<proteinExistence type="predicted"/>
<organism evidence="1 2">
    <name type="scientific">Kalanchoe fedtschenkoi</name>
    <name type="common">Lavender scallops</name>
    <name type="synonym">South American air plant</name>
    <dbReference type="NCBI Taxonomy" id="63787"/>
    <lineage>
        <taxon>Eukaryota</taxon>
        <taxon>Viridiplantae</taxon>
        <taxon>Streptophyta</taxon>
        <taxon>Embryophyta</taxon>
        <taxon>Tracheophyta</taxon>
        <taxon>Spermatophyta</taxon>
        <taxon>Magnoliopsida</taxon>
        <taxon>eudicotyledons</taxon>
        <taxon>Gunneridae</taxon>
        <taxon>Pentapetalae</taxon>
        <taxon>Saxifragales</taxon>
        <taxon>Crassulaceae</taxon>
        <taxon>Kalanchoe</taxon>
    </lineage>
</organism>
<keyword evidence="2" id="KW-1185">Reference proteome</keyword>
<protein>
    <submittedName>
        <fullName evidence="1">Uncharacterized protein</fullName>
    </submittedName>
</protein>
<dbReference type="Proteomes" id="UP000594263">
    <property type="component" value="Unplaced"/>
</dbReference>